<gene>
    <name evidence="1" type="ORF">D9756_007861</name>
</gene>
<name>A0A8H5D603_9AGAR</name>
<comment type="caution">
    <text evidence="1">The sequence shown here is derived from an EMBL/GenBank/DDBJ whole genome shotgun (WGS) entry which is preliminary data.</text>
</comment>
<evidence type="ECO:0000313" key="1">
    <source>
        <dbReference type="EMBL" id="KAF5353363.1"/>
    </source>
</evidence>
<protein>
    <submittedName>
        <fullName evidence="1">Uncharacterized protein</fullName>
    </submittedName>
</protein>
<proteinExistence type="predicted"/>
<dbReference type="OrthoDB" id="5803672at2759"/>
<dbReference type="Proteomes" id="UP000559027">
    <property type="component" value="Unassembled WGS sequence"/>
</dbReference>
<sequence length="449" mass="49050">MDRLSILERISALRLRRRIAIDIHKVPLIATHGPGTFAFLPYGQVVKYGTSLLLKSHALSLSIWSSQQALLQCIMILSCLTIILLSILLAHSTSPQSSPPDACFESTQTLEDLVDCFEVHTVRENFYDEDSYTAAQPTNSQRGAWSQAVSTLLHTNNNCSSTIVPPIIQDIYTAAPFTDVDGEQFCVLYEKTVSPSSNFFEKGWGFMIVPSSQDAVARHIHLAGPHPFSDGTTSAQATQSFKGSRAKSVLIPGRVRTAFGAPSSCIMGTATTTYWLTDVAHNDLEPFFDANVAIWNWQVQRGGCPPASCAFIQFHGKADASCPNDTVFLSTGLANNTWYTDDVDRPVKRLKEQLLLAFNSPGGPNATSPITASLPSDSTCSLVATKNVVARYLNNLPTVASHNVCIDNSDPDTTDGVFIHAEQYWPMRAPISREAWIETLSNTFTVVGK</sequence>
<dbReference type="EMBL" id="JAACJO010000010">
    <property type="protein sequence ID" value="KAF5353363.1"/>
    <property type="molecule type" value="Genomic_DNA"/>
</dbReference>
<dbReference type="AlphaFoldDB" id="A0A8H5D603"/>
<organism evidence="1 2">
    <name type="scientific">Leucocoprinus leucothites</name>
    <dbReference type="NCBI Taxonomy" id="201217"/>
    <lineage>
        <taxon>Eukaryota</taxon>
        <taxon>Fungi</taxon>
        <taxon>Dikarya</taxon>
        <taxon>Basidiomycota</taxon>
        <taxon>Agaricomycotina</taxon>
        <taxon>Agaricomycetes</taxon>
        <taxon>Agaricomycetidae</taxon>
        <taxon>Agaricales</taxon>
        <taxon>Agaricineae</taxon>
        <taxon>Agaricaceae</taxon>
        <taxon>Leucocoprinus</taxon>
    </lineage>
</organism>
<reference evidence="1 2" key="1">
    <citation type="journal article" date="2020" name="ISME J.">
        <title>Uncovering the hidden diversity of litter-decomposition mechanisms in mushroom-forming fungi.</title>
        <authorList>
            <person name="Floudas D."/>
            <person name="Bentzer J."/>
            <person name="Ahren D."/>
            <person name="Johansson T."/>
            <person name="Persson P."/>
            <person name="Tunlid A."/>
        </authorList>
    </citation>
    <scope>NUCLEOTIDE SEQUENCE [LARGE SCALE GENOMIC DNA]</scope>
    <source>
        <strain evidence="1 2">CBS 146.42</strain>
    </source>
</reference>
<evidence type="ECO:0000313" key="2">
    <source>
        <dbReference type="Proteomes" id="UP000559027"/>
    </source>
</evidence>
<accession>A0A8H5D603</accession>
<keyword evidence="2" id="KW-1185">Reference proteome</keyword>